<keyword evidence="9" id="KW-1185">Reference proteome</keyword>
<feature type="region of interest" description="Disordered" evidence="5">
    <location>
        <begin position="636"/>
        <end position="690"/>
    </location>
</feature>
<dbReference type="OrthoDB" id="206130at2759"/>
<name>A0A9W7X3L3_TRIRA</name>
<feature type="domain" description="Calponin-homology (CH)" evidence="6">
    <location>
        <begin position="25"/>
        <end position="143"/>
    </location>
</feature>
<feature type="compositionally biased region" description="Low complexity" evidence="5">
    <location>
        <begin position="291"/>
        <end position="306"/>
    </location>
</feature>
<feature type="compositionally biased region" description="Basic and acidic residues" evidence="5">
    <location>
        <begin position="758"/>
        <end position="776"/>
    </location>
</feature>
<feature type="compositionally biased region" description="Basic and acidic residues" evidence="5">
    <location>
        <begin position="851"/>
        <end position="864"/>
    </location>
</feature>
<evidence type="ECO:0000256" key="5">
    <source>
        <dbReference type="SAM" id="MobiDB-lite"/>
    </source>
</evidence>
<organism evidence="8 9">
    <name type="scientific">Triplophysa rosa</name>
    <name type="common">Cave loach</name>
    <dbReference type="NCBI Taxonomy" id="992332"/>
    <lineage>
        <taxon>Eukaryota</taxon>
        <taxon>Metazoa</taxon>
        <taxon>Chordata</taxon>
        <taxon>Craniata</taxon>
        <taxon>Vertebrata</taxon>
        <taxon>Euteleostomi</taxon>
        <taxon>Actinopterygii</taxon>
        <taxon>Neopterygii</taxon>
        <taxon>Teleostei</taxon>
        <taxon>Ostariophysi</taxon>
        <taxon>Cypriniformes</taxon>
        <taxon>Nemacheilidae</taxon>
        <taxon>Triplophysa</taxon>
    </lineage>
</organism>
<protein>
    <submittedName>
        <fullName evidence="8">GAS2-like protein 2</fullName>
    </submittedName>
</protein>
<evidence type="ECO:0000313" key="9">
    <source>
        <dbReference type="Proteomes" id="UP001059041"/>
    </source>
</evidence>
<proteinExistence type="inferred from homology"/>
<keyword evidence="3" id="KW-0206">Cytoskeleton</keyword>
<feature type="compositionally biased region" description="Polar residues" evidence="5">
    <location>
        <begin position="636"/>
        <end position="657"/>
    </location>
</feature>
<keyword evidence="2" id="KW-0963">Cytoplasm</keyword>
<dbReference type="InterPro" id="IPR036872">
    <property type="entry name" value="CH_dom_sf"/>
</dbReference>
<dbReference type="InterPro" id="IPR001715">
    <property type="entry name" value="CH_dom"/>
</dbReference>
<dbReference type="InterPro" id="IPR003108">
    <property type="entry name" value="GAR_dom"/>
</dbReference>
<reference evidence="8" key="1">
    <citation type="submission" date="2021-02" db="EMBL/GenBank/DDBJ databases">
        <title>Comparative genomics reveals that relaxation of natural selection precedes convergent phenotypic evolution of cavefish.</title>
        <authorList>
            <person name="Peng Z."/>
        </authorList>
    </citation>
    <scope>NUCLEOTIDE SEQUENCE</scope>
    <source>
        <tissue evidence="8">Muscle</tissue>
    </source>
</reference>
<feature type="compositionally biased region" description="Polar residues" evidence="5">
    <location>
        <begin position="281"/>
        <end position="290"/>
    </location>
</feature>
<feature type="compositionally biased region" description="Basic and acidic residues" evidence="5">
    <location>
        <begin position="658"/>
        <end position="677"/>
    </location>
</feature>
<dbReference type="GO" id="GO:1904825">
    <property type="term" value="P:protein localization to microtubule plus-end"/>
    <property type="evidence" value="ECO:0007669"/>
    <property type="project" value="TreeGrafter"/>
</dbReference>
<dbReference type="GO" id="GO:0008093">
    <property type="term" value="F:cytoskeletal anchor activity"/>
    <property type="evidence" value="ECO:0007669"/>
    <property type="project" value="TreeGrafter"/>
</dbReference>
<feature type="compositionally biased region" description="Basic and acidic residues" evidence="5">
    <location>
        <begin position="820"/>
        <end position="830"/>
    </location>
</feature>
<dbReference type="CDD" id="cd21268">
    <property type="entry name" value="CH_GAS2L1_2"/>
    <property type="match status" value="1"/>
</dbReference>
<dbReference type="AlphaFoldDB" id="A0A9W7X3L3"/>
<dbReference type="Pfam" id="PF00307">
    <property type="entry name" value="CH"/>
    <property type="match status" value="1"/>
</dbReference>
<dbReference type="GO" id="GO:0001725">
    <property type="term" value="C:stress fiber"/>
    <property type="evidence" value="ECO:0007669"/>
    <property type="project" value="TreeGrafter"/>
</dbReference>
<feature type="region of interest" description="Disordered" evidence="5">
    <location>
        <begin position="569"/>
        <end position="595"/>
    </location>
</feature>
<dbReference type="GO" id="GO:0005737">
    <property type="term" value="C:cytoplasm"/>
    <property type="evidence" value="ECO:0007669"/>
    <property type="project" value="TreeGrafter"/>
</dbReference>
<dbReference type="PANTHER" id="PTHR46756">
    <property type="entry name" value="TRANSGELIN"/>
    <property type="match status" value="1"/>
</dbReference>
<dbReference type="GO" id="GO:0051764">
    <property type="term" value="P:actin crosslink formation"/>
    <property type="evidence" value="ECO:0007669"/>
    <property type="project" value="TreeGrafter"/>
</dbReference>
<evidence type="ECO:0000259" key="7">
    <source>
        <dbReference type="SMART" id="SM00243"/>
    </source>
</evidence>
<comment type="similarity">
    <text evidence="4">Belongs to the GAS2 family.</text>
</comment>
<comment type="subcellular location">
    <subcellularLocation>
        <location evidence="1">Cytoplasm</location>
        <location evidence="1">Cytoskeleton</location>
    </subcellularLocation>
</comment>
<dbReference type="GO" id="GO:0008017">
    <property type="term" value="F:microtubule binding"/>
    <property type="evidence" value="ECO:0007669"/>
    <property type="project" value="InterPro"/>
</dbReference>
<feature type="region of interest" description="Disordered" evidence="5">
    <location>
        <begin position="728"/>
        <end position="902"/>
    </location>
</feature>
<evidence type="ECO:0000256" key="2">
    <source>
        <dbReference type="ARBA" id="ARBA00022490"/>
    </source>
</evidence>
<feature type="compositionally biased region" description="Basic and acidic residues" evidence="5">
    <location>
        <begin position="361"/>
        <end position="382"/>
    </location>
</feature>
<dbReference type="Gene3D" id="1.10.418.10">
    <property type="entry name" value="Calponin-like domain"/>
    <property type="match status" value="1"/>
</dbReference>
<accession>A0A9W7X3L3</accession>
<evidence type="ECO:0000256" key="4">
    <source>
        <dbReference type="ARBA" id="ARBA00038441"/>
    </source>
</evidence>
<comment type="caution">
    <text evidence="8">The sequence shown here is derived from an EMBL/GenBank/DDBJ whole genome shotgun (WGS) entry which is preliminary data.</text>
</comment>
<evidence type="ECO:0000259" key="6">
    <source>
        <dbReference type="SMART" id="SM00033"/>
    </source>
</evidence>
<evidence type="ECO:0000313" key="8">
    <source>
        <dbReference type="EMBL" id="KAI7813502.1"/>
    </source>
</evidence>
<dbReference type="GO" id="GO:0051015">
    <property type="term" value="F:actin filament binding"/>
    <property type="evidence" value="ECO:0007669"/>
    <property type="project" value="TreeGrafter"/>
</dbReference>
<feature type="compositionally biased region" description="Low complexity" evidence="5">
    <location>
        <begin position="383"/>
        <end position="396"/>
    </location>
</feature>
<feature type="compositionally biased region" description="Polar residues" evidence="5">
    <location>
        <begin position="865"/>
        <end position="892"/>
    </location>
</feature>
<feature type="region of interest" description="Disordered" evidence="5">
    <location>
        <begin position="281"/>
        <end position="409"/>
    </location>
</feature>
<dbReference type="GO" id="GO:0005884">
    <property type="term" value="C:actin filament"/>
    <property type="evidence" value="ECO:0007669"/>
    <property type="project" value="TreeGrafter"/>
</dbReference>
<dbReference type="Gene3D" id="3.30.920.20">
    <property type="entry name" value="Gas2-like domain"/>
    <property type="match status" value="1"/>
</dbReference>
<dbReference type="Proteomes" id="UP001059041">
    <property type="component" value="Linkage Group LG2"/>
</dbReference>
<dbReference type="EMBL" id="JAFHDT010000002">
    <property type="protein sequence ID" value="KAI7813502.1"/>
    <property type="molecule type" value="Genomic_DNA"/>
</dbReference>
<sequence length="902" mass="101056">MSGIEHASNQSIKPFKSSEKYLCAMKEDLAEWLGDLYNIDIHVNNILDALETGALLCAHANNVTRVADEFQRTVGPAEMQLPASGVTFVSSAHPTTFLARDNVTNFINWCRKEMGVPDVLMFETDDLVLRKNEKNFVLCLLEVARRASRFGMASPVLIQLEQEIEEEIREEMEETIQPKPQRRLINSQNLDEMVKFLISRCTCPSQFPMVKVSDGKYRVGDSNTLIFVRILRNHIMVRVGGGWDTLEHYLDKHDPCRCTSLIHKLTQHPATPVHEIKERLTTPQSDAQCGSQTTLLLSRSQSPLQPVVWSSSSPYRTQRAGPSPPRSSYSPDPEHQPSRRRNSPSPNKLRERPSTPSHTHTCTDSKDTRITDSSSRKGREATRSSPTPRLSTSLPRASHCPTTPQPEIQRPQTPLVLQRNHNQNQPLQGPEKNLGQTWTKLHFVSKLRQNSSTGVKGRESQDKAQLISNGKECLSPVIQSWLPKPPNITIQEPEDNGGPQRSLGFFRTFSPTKGLTGVISEGQYTRPRTPTKKSTGDGFLNANEKTELEKRGNRSVKVQSQILQVPNTVSHSHINISSNSYRSVPDSPKSKTGGKEGGIEGGYLYTLSPLSPAQEAILYKSLEEEILSNLQQLSIDSDTNSSSDENLAETPQRSGEISSDRCKVPSLKKSENHEQTARIHSCTSHKPNSDHGASFDAVVAELSSAQRKMEKASVEKWVTTLPGGLNGKVKEDHTASSHLKVSKPSMTTSWSSLGSSMDSKDTGELVKVSMDVERKMTRGKASSEYPKKQKSSLLKQRRSLKKPERVPSIYKLKLRPCVQPRRDHRSDRKPSKIPKPVFYKKISCKDGSCPRQRENDFSNERFSSEHSNTWTKPKSHAQVQSAKKCQRTNQESHANHDLESWV</sequence>
<feature type="compositionally biased region" description="Low complexity" evidence="5">
    <location>
        <begin position="745"/>
        <end position="757"/>
    </location>
</feature>
<gene>
    <name evidence="8" type="ORF">IRJ41_018580</name>
</gene>
<dbReference type="SUPFAM" id="SSF143575">
    <property type="entry name" value="GAS2 domain-like"/>
    <property type="match status" value="1"/>
</dbReference>
<evidence type="ECO:0000256" key="3">
    <source>
        <dbReference type="ARBA" id="ARBA00023212"/>
    </source>
</evidence>
<dbReference type="GO" id="GO:0035371">
    <property type="term" value="C:microtubule plus-end"/>
    <property type="evidence" value="ECO:0007669"/>
    <property type="project" value="TreeGrafter"/>
</dbReference>
<feature type="compositionally biased region" description="Low complexity" evidence="5">
    <location>
        <begin position="570"/>
        <end position="580"/>
    </location>
</feature>
<dbReference type="GO" id="GO:0001578">
    <property type="term" value="P:microtubule bundle formation"/>
    <property type="evidence" value="ECO:0007669"/>
    <property type="project" value="TreeGrafter"/>
</dbReference>
<feature type="domain" description="GAR" evidence="7">
    <location>
        <begin position="188"/>
        <end position="260"/>
    </location>
</feature>
<dbReference type="SMART" id="SM00033">
    <property type="entry name" value="CH"/>
    <property type="match status" value="1"/>
</dbReference>
<dbReference type="InterPro" id="IPR036534">
    <property type="entry name" value="GAR_dom_sf"/>
</dbReference>
<dbReference type="SMART" id="SM00243">
    <property type="entry name" value="GAS2"/>
    <property type="match status" value="1"/>
</dbReference>
<feature type="compositionally biased region" description="Basic and acidic residues" evidence="5">
    <location>
        <begin position="893"/>
        <end position="902"/>
    </location>
</feature>
<dbReference type="GO" id="GO:0031110">
    <property type="term" value="P:regulation of microtubule polymerization or depolymerization"/>
    <property type="evidence" value="ECO:0007669"/>
    <property type="project" value="TreeGrafter"/>
</dbReference>
<evidence type="ECO:0000256" key="1">
    <source>
        <dbReference type="ARBA" id="ARBA00004245"/>
    </source>
</evidence>
<dbReference type="Pfam" id="PF02187">
    <property type="entry name" value="GAS2"/>
    <property type="match status" value="1"/>
</dbReference>
<dbReference type="SUPFAM" id="SSF47576">
    <property type="entry name" value="Calponin-homology domain, CH-domain"/>
    <property type="match status" value="1"/>
</dbReference>
<feature type="compositionally biased region" description="Polar residues" evidence="5">
    <location>
        <begin position="400"/>
        <end position="409"/>
    </location>
</feature>
<dbReference type="PANTHER" id="PTHR46756:SF21">
    <property type="entry name" value="GAS2-LIKE PROTEIN 2"/>
    <property type="match status" value="1"/>
</dbReference>